<gene>
    <name evidence="2" type="ORF">GCM10020367_20690</name>
</gene>
<dbReference type="EMBL" id="BAAAYL010000001">
    <property type="protein sequence ID" value="GAA3371158.1"/>
    <property type="molecule type" value="Genomic_DNA"/>
</dbReference>
<dbReference type="InterPro" id="IPR036388">
    <property type="entry name" value="WH-like_DNA-bd_sf"/>
</dbReference>
<comment type="caution">
    <text evidence="2">The sequence shown here is derived from an EMBL/GenBank/DDBJ whole genome shotgun (WGS) entry which is preliminary data.</text>
</comment>
<feature type="compositionally biased region" description="Low complexity" evidence="1">
    <location>
        <begin position="208"/>
        <end position="219"/>
    </location>
</feature>
<feature type="region of interest" description="Disordered" evidence="1">
    <location>
        <begin position="104"/>
        <end position="284"/>
    </location>
</feature>
<feature type="compositionally biased region" description="Basic and acidic residues" evidence="1">
    <location>
        <begin position="167"/>
        <end position="176"/>
    </location>
</feature>
<dbReference type="Pfam" id="PF13730">
    <property type="entry name" value="HTH_36"/>
    <property type="match status" value="1"/>
</dbReference>
<feature type="compositionally biased region" description="Basic and acidic residues" evidence="1">
    <location>
        <begin position="268"/>
        <end position="281"/>
    </location>
</feature>
<sequence length="339" mass="37227">MSIRLMIAAAYLPPEVVNPTEKLALMKLADSADEDTRLSTPTQRRLVAWVGVGEKRVSTVLTHLVAKGLIERVNAARDGRAATYRIFPDGVPITPEREQLDERLQELRRRPTNPKLARKPDKPRRKPAAPARTYVDIQKRQLEEAARNPDHGAGESQAPASEAATSADERGFREGNPEESDSTEEARVSPGEPSGFPGGNPQGFAGETPSFPSFRSSPPSSSPPTPTADAAGEPAPAETNQQAPASGCPKHRTRPGANCRSCGTTPRAARERQRRANEAAARETNGQWWENWHEESEMRKLRAEVRADELDVAKWAAREALRRGREQSPEEGCRRSQGE</sequence>
<accession>A0ABP6S9D1</accession>
<dbReference type="InterPro" id="IPR036390">
    <property type="entry name" value="WH_DNA-bd_sf"/>
</dbReference>
<organism evidence="2 3">
    <name type="scientific">Streptomyces sannanensis</name>
    <dbReference type="NCBI Taxonomy" id="285536"/>
    <lineage>
        <taxon>Bacteria</taxon>
        <taxon>Bacillati</taxon>
        <taxon>Actinomycetota</taxon>
        <taxon>Actinomycetes</taxon>
        <taxon>Kitasatosporales</taxon>
        <taxon>Streptomycetaceae</taxon>
        <taxon>Streptomyces</taxon>
    </lineage>
</organism>
<name>A0ABP6S9D1_9ACTN</name>
<evidence type="ECO:0008006" key="4">
    <source>
        <dbReference type="Google" id="ProtNLM"/>
    </source>
</evidence>
<feature type="region of interest" description="Disordered" evidence="1">
    <location>
        <begin position="320"/>
        <end position="339"/>
    </location>
</feature>
<feature type="compositionally biased region" description="Basic and acidic residues" evidence="1">
    <location>
        <begin position="137"/>
        <end position="153"/>
    </location>
</feature>
<dbReference type="Gene3D" id="1.10.10.10">
    <property type="entry name" value="Winged helix-like DNA-binding domain superfamily/Winged helix DNA-binding domain"/>
    <property type="match status" value="1"/>
</dbReference>
<protein>
    <recommendedName>
        <fullName evidence="4">Helix-turn-helix domain-containing protein</fullName>
    </recommendedName>
</protein>
<dbReference type="RefSeq" id="WP_345035980.1">
    <property type="nucleotide sequence ID" value="NZ_BAAAYL010000001.1"/>
</dbReference>
<reference evidence="3" key="1">
    <citation type="journal article" date="2019" name="Int. J. Syst. Evol. Microbiol.">
        <title>The Global Catalogue of Microorganisms (GCM) 10K type strain sequencing project: providing services to taxonomists for standard genome sequencing and annotation.</title>
        <authorList>
            <consortium name="The Broad Institute Genomics Platform"/>
            <consortium name="The Broad Institute Genome Sequencing Center for Infectious Disease"/>
            <person name="Wu L."/>
            <person name="Ma J."/>
        </authorList>
    </citation>
    <scope>NUCLEOTIDE SEQUENCE [LARGE SCALE GENOMIC DNA]</scope>
    <source>
        <strain evidence="3">JCM 9651</strain>
    </source>
</reference>
<keyword evidence="3" id="KW-1185">Reference proteome</keyword>
<evidence type="ECO:0000256" key="1">
    <source>
        <dbReference type="SAM" id="MobiDB-lite"/>
    </source>
</evidence>
<evidence type="ECO:0000313" key="2">
    <source>
        <dbReference type="EMBL" id="GAA3371158.1"/>
    </source>
</evidence>
<dbReference type="Proteomes" id="UP001499990">
    <property type="component" value="Unassembled WGS sequence"/>
</dbReference>
<dbReference type="SUPFAM" id="SSF46785">
    <property type="entry name" value="Winged helix' DNA-binding domain"/>
    <property type="match status" value="1"/>
</dbReference>
<evidence type="ECO:0000313" key="3">
    <source>
        <dbReference type="Proteomes" id="UP001499990"/>
    </source>
</evidence>
<proteinExistence type="predicted"/>